<proteinExistence type="predicted"/>
<dbReference type="Proteomes" id="UP000199320">
    <property type="component" value="Unassembled WGS sequence"/>
</dbReference>
<dbReference type="RefSeq" id="WP_092930387.1">
    <property type="nucleotide sequence ID" value="NZ_FMZP01000003.1"/>
</dbReference>
<evidence type="ECO:0000313" key="3">
    <source>
        <dbReference type="Proteomes" id="UP000199320"/>
    </source>
</evidence>
<dbReference type="OrthoDB" id="165365at2157"/>
<reference evidence="3 4" key="1">
    <citation type="submission" date="2016-10" db="EMBL/GenBank/DDBJ databases">
        <authorList>
            <person name="Varghese N."/>
            <person name="Submissions S."/>
        </authorList>
    </citation>
    <scope>NUCLEOTIDE SEQUENCE [LARGE SCALE GENOMIC DNA]</scope>
    <source>
        <strain evidence="1 4">CDM_1</strain>
        <strain evidence="3">CDM_6</strain>
    </source>
</reference>
<dbReference type="EMBL" id="FOIC01000003">
    <property type="protein sequence ID" value="SET01840.1"/>
    <property type="molecule type" value="Genomic_DNA"/>
</dbReference>
<evidence type="ECO:0000313" key="1">
    <source>
        <dbReference type="EMBL" id="SDC38644.1"/>
    </source>
</evidence>
<organism evidence="2 3">
    <name type="scientific">Natrinema hispanicum</name>
    <dbReference type="NCBI Taxonomy" id="392421"/>
    <lineage>
        <taxon>Archaea</taxon>
        <taxon>Methanobacteriati</taxon>
        <taxon>Methanobacteriota</taxon>
        <taxon>Stenosarchaea group</taxon>
        <taxon>Halobacteria</taxon>
        <taxon>Halobacteriales</taxon>
        <taxon>Natrialbaceae</taxon>
        <taxon>Natrinema</taxon>
    </lineage>
</organism>
<dbReference type="Proteomes" id="UP000324021">
    <property type="component" value="Unassembled WGS sequence"/>
</dbReference>
<dbReference type="InterPro" id="IPR055984">
    <property type="entry name" value="DUF7562"/>
</dbReference>
<reference evidence="2" key="2">
    <citation type="submission" date="2016-10" db="EMBL/GenBank/DDBJ databases">
        <authorList>
            <person name="de Groot N.N."/>
        </authorList>
    </citation>
    <scope>NUCLEOTIDE SEQUENCE [LARGE SCALE GENOMIC DNA]</scope>
    <source>
        <strain evidence="2">CDM_6</strain>
    </source>
</reference>
<evidence type="ECO:0000313" key="2">
    <source>
        <dbReference type="EMBL" id="SET01840.1"/>
    </source>
</evidence>
<sequence>MWPSRNRVRTVTCVACGTERPRDEAREYDKHGDRWDREDKTFEYLCKPCHRELCHHPRTELEALLVELDADTQSQEAFLARYLAAVEERYGTLEEHER</sequence>
<dbReference type="EMBL" id="FMZP01000003">
    <property type="protein sequence ID" value="SDC38644.1"/>
    <property type="molecule type" value="Genomic_DNA"/>
</dbReference>
<evidence type="ECO:0008006" key="5">
    <source>
        <dbReference type="Google" id="ProtNLM"/>
    </source>
</evidence>
<accession>A0A1I0B5Q9</accession>
<name>A0A1I0B5Q9_9EURY</name>
<evidence type="ECO:0000313" key="4">
    <source>
        <dbReference type="Proteomes" id="UP000324021"/>
    </source>
</evidence>
<dbReference type="Pfam" id="PF24443">
    <property type="entry name" value="DUF7562"/>
    <property type="match status" value="1"/>
</dbReference>
<keyword evidence="3" id="KW-1185">Reference proteome</keyword>
<gene>
    <name evidence="2" type="ORF">SAMN04488694_103105</name>
    <name evidence="1" type="ORF">SAMN05192552_1003203</name>
</gene>
<protein>
    <recommendedName>
        <fullName evidence="5">Small CPxCG-related zinc finger protein</fullName>
    </recommendedName>
</protein>
<dbReference type="AlphaFoldDB" id="A0A1I0B5Q9"/>
<dbReference type="STRING" id="392421.SAMN04488694_103105"/>